<evidence type="ECO:0000313" key="2">
    <source>
        <dbReference type="Proteomes" id="UP000324222"/>
    </source>
</evidence>
<accession>A0A5B7CLA3</accession>
<evidence type="ECO:0000313" key="1">
    <source>
        <dbReference type="EMBL" id="MPC08363.1"/>
    </source>
</evidence>
<dbReference type="EMBL" id="VSRR010000026">
    <property type="protein sequence ID" value="MPC08363.1"/>
    <property type="molecule type" value="Genomic_DNA"/>
</dbReference>
<dbReference type="AlphaFoldDB" id="A0A5B7CLA3"/>
<gene>
    <name evidence="1" type="ORF">E2C01_000949</name>
</gene>
<dbReference type="Proteomes" id="UP000324222">
    <property type="component" value="Unassembled WGS sequence"/>
</dbReference>
<protein>
    <submittedName>
        <fullName evidence="1">Uncharacterized protein</fullName>
    </submittedName>
</protein>
<keyword evidence="2" id="KW-1185">Reference proteome</keyword>
<organism evidence="1 2">
    <name type="scientific">Portunus trituberculatus</name>
    <name type="common">Swimming crab</name>
    <name type="synonym">Neptunus trituberculatus</name>
    <dbReference type="NCBI Taxonomy" id="210409"/>
    <lineage>
        <taxon>Eukaryota</taxon>
        <taxon>Metazoa</taxon>
        <taxon>Ecdysozoa</taxon>
        <taxon>Arthropoda</taxon>
        <taxon>Crustacea</taxon>
        <taxon>Multicrustacea</taxon>
        <taxon>Malacostraca</taxon>
        <taxon>Eumalacostraca</taxon>
        <taxon>Eucarida</taxon>
        <taxon>Decapoda</taxon>
        <taxon>Pleocyemata</taxon>
        <taxon>Brachyura</taxon>
        <taxon>Eubrachyura</taxon>
        <taxon>Portunoidea</taxon>
        <taxon>Portunidae</taxon>
        <taxon>Portuninae</taxon>
        <taxon>Portunus</taxon>
    </lineage>
</organism>
<proteinExistence type="predicted"/>
<sequence>MLLLGVTLALKQQQHGNTRDWYQYTKSENSPDHRASNNNDMRRRLSTSSVGAAQVGREGIRHTETENAESVEILHGESFRGHINSYNPMKMARFVADPHLVHLIEDVDEEEQETLRETTASIPLAIERGGSNPRGVDDLLLVYRGKGSSEQQSAPPFIPYR</sequence>
<comment type="caution">
    <text evidence="1">The sequence shown here is derived from an EMBL/GenBank/DDBJ whole genome shotgun (WGS) entry which is preliminary data.</text>
</comment>
<name>A0A5B7CLA3_PORTR</name>
<reference evidence="1 2" key="1">
    <citation type="submission" date="2019-05" db="EMBL/GenBank/DDBJ databases">
        <title>Another draft genome of Portunus trituberculatus and its Hox gene families provides insights of decapod evolution.</title>
        <authorList>
            <person name="Jeong J.-H."/>
            <person name="Song I."/>
            <person name="Kim S."/>
            <person name="Choi T."/>
            <person name="Kim D."/>
            <person name="Ryu S."/>
            <person name="Kim W."/>
        </authorList>
    </citation>
    <scope>NUCLEOTIDE SEQUENCE [LARGE SCALE GENOMIC DNA]</scope>
    <source>
        <tissue evidence="1">Muscle</tissue>
    </source>
</reference>